<organism evidence="6 7">
    <name type="scientific">Candidatus Magnetoglobus multicellularis str. Araruama</name>
    <dbReference type="NCBI Taxonomy" id="890399"/>
    <lineage>
        <taxon>Bacteria</taxon>
        <taxon>Pseudomonadati</taxon>
        <taxon>Thermodesulfobacteriota</taxon>
        <taxon>Desulfobacteria</taxon>
        <taxon>Desulfobacterales</taxon>
        <taxon>Desulfobacteraceae</taxon>
        <taxon>Candidatus Magnetoglobus</taxon>
    </lineage>
</organism>
<evidence type="ECO:0000256" key="2">
    <source>
        <dbReference type="ARBA" id="ARBA00022737"/>
    </source>
</evidence>
<sequence length="338" mass="36392">PDVLTLTINDNDNVPTLAWGTVAYTVTESSDTLSLTARLSKASCLPITFTYNVGGTAKYLEDHNLTPQTLTIPAGDTIKEITFTLIDSDCYELSESIEITLVSTANNYSISENASSLTITIQDNDTKPSVQWKTPVQVVTENSGTITITATLDYSSCVDISFEYTVSGSATYGETCTGTADHTLTHSTFTIPARMMSNTQESTICERDCFEADENIIIQIVPSTVINATATGFLTHTITIEDKISSPKVAWKTDKQNISEGDSGTITATLTAPSCELLTISYTVSGSANSPTDHNLTSGFLSFPEGITITTVSFETYSNNNCFEGNEDIKLIITDNAM</sequence>
<evidence type="ECO:0000313" key="6">
    <source>
        <dbReference type="EMBL" id="ETR65487.1"/>
    </source>
</evidence>
<dbReference type="SUPFAM" id="SSF141072">
    <property type="entry name" value="CalX-like"/>
    <property type="match status" value="3"/>
</dbReference>
<keyword evidence="4" id="KW-0406">Ion transport</keyword>
<reference evidence="7" key="1">
    <citation type="submission" date="2012-11" db="EMBL/GenBank/DDBJ databases">
        <authorList>
            <person name="Lucero-Rivera Y.E."/>
            <person name="Tovar-Ramirez D."/>
        </authorList>
    </citation>
    <scope>NUCLEOTIDE SEQUENCE [LARGE SCALE GENOMIC DNA]</scope>
    <source>
        <strain evidence="7">Araruama</strain>
    </source>
</reference>
<dbReference type="AlphaFoldDB" id="A0A1V1NSC2"/>
<accession>A0A1V1NSC2</accession>
<dbReference type="PANTHER" id="PTHR11878:SF65">
    <property type="entry name" value="NA_CA-EXCHANGE PROTEIN, ISOFORM G"/>
    <property type="match status" value="1"/>
</dbReference>
<dbReference type="PANTHER" id="PTHR11878">
    <property type="entry name" value="SODIUM/CALCIUM EXCHANGER"/>
    <property type="match status" value="1"/>
</dbReference>
<dbReference type="InterPro" id="IPR051171">
    <property type="entry name" value="CaCA"/>
</dbReference>
<dbReference type="SMART" id="SM00237">
    <property type="entry name" value="Calx_beta"/>
    <property type="match status" value="2"/>
</dbReference>
<keyword evidence="2" id="KW-0677">Repeat</keyword>
<dbReference type="Gene3D" id="2.60.40.2030">
    <property type="match status" value="3"/>
</dbReference>
<feature type="non-terminal residue" evidence="6">
    <location>
        <position position="338"/>
    </location>
</feature>
<dbReference type="EMBL" id="ATBP01002774">
    <property type="protein sequence ID" value="ETR65487.1"/>
    <property type="molecule type" value="Genomic_DNA"/>
</dbReference>
<name>A0A1V1NSC2_9BACT</name>
<gene>
    <name evidence="6" type="ORF">OMM_14170</name>
</gene>
<keyword evidence="1" id="KW-0732">Signal</keyword>
<feature type="non-terminal residue" evidence="6">
    <location>
        <position position="1"/>
    </location>
</feature>
<evidence type="ECO:0000256" key="4">
    <source>
        <dbReference type="ARBA" id="ARBA00023065"/>
    </source>
</evidence>
<dbReference type="Proteomes" id="UP000189670">
    <property type="component" value="Unassembled WGS sequence"/>
</dbReference>
<dbReference type="InterPro" id="IPR003644">
    <property type="entry name" value="Calx_beta"/>
</dbReference>
<feature type="domain" description="Calx-beta" evidence="5">
    <location>
        <begin position="4"/>
        <end position="102"/>
    </location>
</feature>
<dbReference type="GO" id="GO:0007154">
    <property type="term" value="P:cell communication"/>
    <property type="evidence" value="ECO:0007669"/>
    <property type="project" value="InterPro"/>
</dbReference>
<keyword evidence="4" id="KW-0813">Transport</keyword>
<evidence type="ECO:0000313" key="7">
    <source>
        <dbReference type="Proteomes" id="UP000189670"/>
    </source>
</evidence>
<comment type="caution">
    <text evidence="6">The sequence shown here is derived from an EMBL/GenBank/DDBJ whole genome shotgun (WGS) entry which is preliminary data.</text>
</comment>
<evidence type="ECO:0000256" key="3">
    <source>
        <dbReference type="ARBA" id="ARBA00022837"/>
    </source>
</evidence>
<dbReference type="InterPro" id="IPR038081">
    <property type="entry name" value="CalX-like_sf"/>
</dbReference>
<dbReference type="Pfam" id="PF03160">
    <property type="entry name" value="Calx-beta"/>
    <property type="match status" value="2"/>
</dbReference>
<dbReference type="GO" id="GO:0016020">
    <property type="term" value="C:membrane"/>
    <property type="evidence" value="ECO:0007669"/>
    <property type="project" value="InterPro"/>
</dbReference>
<dbReference type="GO" id="GO:0030001">
    <property type="term" value="P:metal ion transport"/>
    <property type="evidence" value="ECO:0007669"/>
    <property type="project" value="TreeGrafter"/>
</dbReference>
<proteinExistence type="predicted"/>
<feature type="domain" description="Calx-beta" evidence="5">
    <location>
        <begin position="117"/>
        <end position="221"/>
    </location>
</feature>
<protein>
    <recommendedName>
        <fullName evidence="5">Calx-beta domain-containing protein</fullName>
    </recommendedName>
</protein>
<evidence type="ECO:0000256" key="1">
    <source>
        <dbReference type="ARBA" id="ARBA00022729"/>
    </source>
</evidence>
<evidence type="ECO:0000259" key="5">
    <source>
        <dbReference type="SMART" id="SM00237"/>
    </source>
</evidence>
<keyword evidence="3" id="KW-0106">Calcium</keyword>